<accession>A7I240</accession>
<dbReference type="eggNOG" id="COG2189">
    <property type="taxonomic scope" value="Bacteria"/>
</dbReference>
<dbReference type="EC" id="2.1.1.72" evidence="1"/>
<dbReference type="KEGG" id="cha:CHAB381_1021"/>
<evidence type="ECO:0000256" key="4">
    <source>
        <dbReference type="ARBA" id="ARBA00022691"/>
    </source>
</evidence>
<dbReference type="Pfam" id="PF01555">
    <property type="entry name" value="N6_N4_Mtase"/>
    <property type="match status" value="1"/>
</dbReference>
<evidence type="ECO:0000256" key="1">
    <source>
        <dbReference type="ARBA" id="ARBA00011900"/>
    </source>
</evidence>
<dbReference type="InterPro" id="IPR029063">
    <property type="entry name" value="SAM-dependent_MTases_sf"/>
</dbReference>
<dbReference type="OrthoDB" id="9800801at2"/>
<protein>
    <recommendedName>
        <fullName evidence="1">site-specific DNA-methyltransferase (adenine-specific)</fullName>
        <ecNumber evidence="1">2.1.1.72</ecNumber>
    </recommendedName>
</protein>
<evidence type="ECO:0000256" key="2">
    <source>
        <dbReference type="ARBA" id="ARBA00022603"/>
    </source>
</evidence>
<dbReference type="STRING" id="360107.CHAB381_1021"/>
<organism evidence="7 8">
    <name type="scientific">Campylobacter hominis (strain ATCC BAA-381 / DSM 21671 / CCUG 45161 / LMG 19568 / NCTC 13146 / CH001A)</name>
    <dbReference type="NCBI Taxonomy" id="360107"/>
    <lineage>
        <taxon>Bacteria</taxon>
        <taxon>Pseudomonadati</taxon>
        <taxon>Campylobacterota</taxon>
        <taxon>Epsilonproteobacteria</taxon>
        <taxon>Campylobacterales</taxon>
        <taxon>Campylobacteraceae</taxon>
        <taxon>Campylobacter</taxon>
    </lineage>
</organism>
<evidence type="ECO:0000256" key="5">
    <source>
        <dbReference type="ARBA" id="ARBA00047942"/>
    </source>
</evidence>
<feature type="domain" description="DNA methylase N-4/N-6" evidence="6">
    <location>
        <begin position="7"/>
        <end position="69"/>
    </location>
</feature>
<sequence length="227" mass="26503">MFNKKVVFDYPKPVKLIKQMINLYTNSNDNDIILDFFAGSGTTVHAVMELNAEDGGNRKFILMQINEKIDEQKSKTAYDFCKNELKSKIPVISDITVKRVKRAAAKIKTEKNTDFGFKIFSIENRVKLQKRKEELNLTVRNISPFDAALNLMLSSGKTLDCDLMEIFKDKLYRYEKSFYLVDCDDDVLKFLRQHKECEIFIDGYENLSLQNFLNLNEIFKDKITVIY</sequence>
<dbReference type="AlphaFoldDB" id="A7I240"/>
<dbReference type="HOGENOM" id="CLU_1217987_0_0_7"/>
<dbReference type="REBASE" id="15930">
    <property type="entry name" value="M.Cho381ORF1021P"/>
</dbReference>
<dbReference type="SUPFAM" id="SSF53335">
    <property type="entry name" value="S-adenosyl-L-methionine-dependent methyltransferases"/>
    <property type="match status" value="1"/>
</dbReference>
<evidence type="ECO:0000256" key="3">
    <source>
        <dbReference type="ARBA" id="ARBA00022679"/>
    </source>
</evidence>
<reference evidence="8" key="1">
    <citation type="submission" date="2007-07" db="EMBL/GenBank/DDBJ databases">
        <title>Complete genome sequence of Campylobacter hominis ATCC BAA-381, a commensal isolated from the human gastrointestinal tract.</title>
        <authorList>
            <person name="Fouts D.E."/>
            <person name="Mongodin E.F."/>
            <person name="Puiu D."/>
            <person name="Sebastian Y."/>
            <person name="Miller W.G."/>
            <person name="Mandrell R.E."/>
            <person name="Nelson K.E."/>
        </authorList>
    </citation>
    <scope>NUCLEOTIDE SEQUENCE [LARGE SCALE GENOMIC DNA]</scope>
    <source>
        <strain evidence="8">ATCC BAA-381 / LMG 19568 / NCTC 13146 / CH001A</strain>
    </source>
</reference>
<dbReference type="PRINTS" id="PR00506">
    <property type="entry name" value="D21N6MTFRASE"/>
</dbReference>
<gene>
    <name evidence="7" type="ordered locus">CHAB381_1021</name>
</gene>
<dbReference type="InterPro" id="IPR002295">
    <property type="entry name" value="N4/N6-MTase_EcoPI_Mod-like"/>
</dbReference>
<comment type="catalytic activity">
    <reaction evidence="5">
        <text>a 2'-deoxyadenosine in DNA + S-adenosyl-L-methionine = an N(6)-methyl-2'-deoxyadenosine in DNA + S-adenosyl-L-homocysteine + H(+)</text>
        <dbReference type="Rhea" id="RHEA:15197"/>
        <dbReference type="Rhea" id="RHEA-COMP:12418"/>
        <dbReference type="Rhea" id="RHEA-COMP:12419"/>
        <dbReference type="ChEBI" id="CHEBI:15378"/>
        <dbReference type="ChEBI" id="CHEBI:57856"/>
        <dbReference type="ChEBI" id="CHEBI:59789"/>
        <dbReference type="ChEBI" id="CHEBI:90615"/>
        <dbReference type="ChEBI" id="CHEBI:90616"/>
        <dbReference type="EC" id="2.1.1.72"/>
    </reaction>
</comment>
<dbReference type="RefSeq" id="WP_012108878.1">
    <property type="nucleotide sequence ID" value="NC_009714.1"/>
</dbReference>
<name>A7I240_CAMHC</name>
<dbReference type="Gene3D" id="3.40.50.150">
    <property type="entry name" value="Vaccinia Virus protein VP39"/>
    <property type="match status" value="1"/>
</dbReference>
<proteinExistence type="predicted"/>
<dbReference type="GO" id="GO:0009007">
    <property type="term" value="F:site-specific DNA-methyltransferase (adenine-specific) activity"/>
    <property type="evidence" value="ECO:0007669"/>
    <property type="project" value="UniProtKB-EC"/>
</dbReference>
<evidence type="ECO:0000313" key="7">
    <source>
        <dbReference type="EMBL" id="ABS51744.1"/>
    </source>
</evidence>
<evidence type="ECO:0000259" key="6">
    <source>
        <dbReference type="Pfam" id="PF01555"/>
    </source>
</evidence>
<dbReference type="Proteomes" id="UP000002407">
    <property type="component" value="Chromosome"/>
</dbReference>
<dbReference type="EMBL" id="CP000776">
    <property type="protein sequence ID" value="ABS51744.1"/>
    <property type="molecule type" value="Genomic_DNA"/>
</dbReference>
<dbReference type="GO" id="GO:0008170">
    <property type="term" value="F:N-methyltransferase activity"/>
    <property type="evidence" value="ECO:0007669"/>
    <property type="project" value="InterPro"/>
</dbReference>
<keyword evidence="8" id="KW-1185">Reference proteome</keyword>
<keyword evidence="4" id="KW-0949">S-adenosyl-L-methionine</keyword>
<dbReference type="InterPro" id="IPR002941">
    <property type="entry name" value="DNA_methylase_N4/N6"/>
</dbReference>
<keyword evidence="3 7" id="KW-0808">Transferase</keyword>
<dbReference type="GO" id="GO:0032259">
    <property type="term" value="P:methylation"/>
    <property type="evidence" value="ECO:0007669"/>
    <property type="project" value="UniProtKB-KW"/>
</dbReference>
<keyword evidence="2 7" id="KW-0489">Methyltransferase</keyword>
<dbReference type="GO" id="GO:0003677">
    <property type="term" value="F:DNA binding"/>
    <property type="evidence" value="ECO:0007669"/>
    <property type="project" value="InterPro"/>
</dbReference>
<evidence type="ECO:0000313" key="8">
    <source>
        <dbReference type="Proteomes" id="UP000002407"/>
    </source>
</evidence>